<sequence>MCLLGGVVVNIVTISSSANLPRRHYLVNPGSTPSAHLRRGELPDPGIDFSPVCQGRRLPSPEVSSLTPSPEVSPLTPSREVSSWTPSPEVSSLVQERESSAPGRLKHLGGCSIVRQESPQKPPPNAIQWRWTPSSLDLLNCRPSLASSMPTLDNHPSAIIESSEDGNMKVDLMYPNTTFQKSFRDQSYGFNATGKDCKKMLQSKENEEGAGSILQMNDDDSEIIAPAQRSFNKLSSEKRIFQEESWDLERVDDNEVAQWIGNGGKTGQPDDDSEMIALARRSFNESLPEENIFQEEESSDLERVDDNEVAQSIENCEKTVQPDNDSEIIAPAQRSFNELSAEENTFQEESMDLGRVSKIANILWICRVVKNFI</sequence>
<evidence type="ECO:0000313" key="2">
    <source>
        <dbReference type="Proteomes" id="UP001239111"/>
    </source>
</evidence>
<gene>
    <name evidence="1" type="ORF">QAD02_009710</name>
</gene>
<comment type="caution">
    <text evidence="1">The sequence shown here is derived from an EMBL/GenBank/DDBJ whole genome shotgun (WGS) entry which is preliminary data.</text>
</comment>
<protein>
    <submittedName>
        <fullName evidence="1">Uncharacterized protein</fullName>
    </submittedName>
</protein>
<keyword evidence="2" id="KW-1185">Reference proteome</keyword>
<reference evidence="1" key="1">
    <citation type="submission" date="2023-04" db="EMBL/GenBank/DDBJ databases">
        <title>A chromosome-level genome assembly of the parasitoid wasp Eretmocerus hayati.</title>
        <authorList>
            <person name="Zhong Y."/>
            <person name="Liu S."/>
            <person name="Liu Y."/>
        </authorList>
    </citation>
    <scope>NUCLEOTIDE SEQUENCE</scope>
    <source>
        <strain evidence="1">ZJU_SS_LIU_2023</strain>
    </source>
</reference>
<proteinExistence type="predicted"/>
<dbReference type="EMBL" id="CM056744">
    <property type="protein sequence ID" value="KAJ8668047.1"/>
    <property type="molecule type" value="Genomic_DNA"/>
</dbReference>
<name>A0ACC2NAF7_9HYME</name>
<evidence type="ECO:0000313" key="1">
    <source>
        <dbReference type="EMBL" id="KAJ8668047.1"/>
    </source>
</evidence>
<organism evidence="1 2">
    <name type="scientific">Eretmocerus hayati</name>
    <dbReference type="NCBI Taxonomy" id="131215"/>
    <lineage>
        <taxon>Eukaryota</taxon>
        <taxon>Metazoa</taxon>
        <taxon>Ecdysozoa</taxon>
        <taxon>Arthropoda</taxon>
        <taxon>Hexapoda</taxon>
        <taxon>Insecta</taxon>
        <taxon>Pterygota</taxon>
        <taxon>Neoptera</taxon>
        <taxon>Endopterygota</taxon>
        <taxon>Hymenoptera</taxon>
        <taxon>Apocrita</taxon>
        <taxon>Proctotrupomorpha</taxon>
        <taxon>Chalcidoidea</taxon>
        <taxon>Aphelinidae</taxon>
        <taxon>Aphelininae</taxon>
        <taxon>Eretmocerus</taxon>
    </lineage>
</organism>
<accession>A0ACC2NAF7</accession>
<dbReference type="Proteomes" id="UP001239111">
    <property type="component" value="Chromosome 4"/>
</dbReference>